<reference evidence="1" key="2">
    <citation type="submission" date="2020-05" db="UniProtKB">
        <authorList>
            <consortium name="EnsemblMetazoa"/>
        </authorList>
    </citation>
    <scope>IDENTIFICATION</scope>
    <source>
        <strain evidence="1">IAEA</strain>
    </source>
</reference>
<dbReference type="AlphaFoldDB" id="A0A1A9VZL5"/>
<sequence length="86" mass="10342">MLYSLFERFYSQQNQYVTAVVAVAANVALNPNTNFHWNYFFLRRFCKLIKTLMVTKKKEENQKFKGLKIKYGLENPIRNRTNKQNM</sequence>
<evidence type="ECO:0000313" key="2">
    <source>
        <dbReference type="Proteomes" id="UP000091820"/>
    </source>
</evidence>
<evidence type="ECO:0000313" key="1">
    <source>
        <dbReference type="EnsemblMetazoa" id="GBRI000586-PA"/>
    </source>
</evidence>
<dbReference type="VEuPathDB" id="VectorBase:GBRI000586"/>
<keyword evidence="2" id="KW-1185">Reference proteome</keyword>
<proteinExistence type="predicted"/>
<dbReference type="EnsemblMetazoa" id="GBRI000586-RA">
    <property type="protein sequence ID" value="GBRI000586-PA"/>
    <property type="gene ID" value="GBRI000586"/>
</dbReference>
<accession>A0A1A9VZL5</accession>
<protein>
    <submittedName>
        <fullName evidence="1">Uncharacterized protein</fullName>
    </submittedName>
</protein>
<name>A0A1A9VZL5_9MUSC</name>
<organism evidence="1 2">
    <name type="scientific">Glossina brevipalpis</name>
    <dbReference type="NCBI Taxonomy" id="37001"/>
    <lineage>
        <taxon>Eukaryota</taxon>
        <taxon>Metazoa</taxon>
        <taxon>Ecdysozoa</taxon>
        <taxon>Arthropoda</taxon>
        <taxon>Hexapoda</taxon>
        <taxon>Insecta</taxon>
        <taxon>Pterygota</taxon>
        <taxon>Neoptera</taxon>
        <taxon>Endopterygota</taxon>
        <taxon>Diptera</taxon>
        <taxon>Brachycera</taxon>
        <taxon>Muscomorpha</taxon>
        <taxon>Hippoboscoidea</taxon>
        <taxon>Glossinidae</taxon>
        <taxon>Glossina</taxon>
    </lineage>
</organism>
<reference evidence="2" key="1">
    <citation type="submission" date="2014-03" db="EMBL/GenBank/DDBJ databases">
        <authorList>
            <person name="Aksoy S."/>
            <person name="Warren W."/>
            <person name="Wilson R.K."/>
        </authorList>
    </citation>
    <scope>NUCLEOTIDE SEQUENCE [LARGE SCALE GENOMIC DNA]</scope>
    <source>
        <strain evidence="2">IAEA</strain>
    </source>
</reference>
<dbReference type="Proteomes" id="UP000091820">
    <property type="component" value="Unassembled WGS sequence"/>
</dbReference>